<evidence type="ECO:0000313" key="1">
    <source>
        <dbReference type="EMBL" id="CAE1272722.1"/>
    </source>
</evidence>
<dbReference type="Proteomes" id="UP000597762">
    <property type="component" value="Unassembled WGS sequence"/>
</dbReference>
<dbReference type="AlphaFoldDB" id="A0A812CIV3"/>
<comment type="caution">
    <text evidence="1">The sequence shown here is derived from an EMBL/GenBank/DDBJ whole genome shotgun (WGS) entry which is preliminary data.</text>
</comment>
<proteinExistence type="predicted"/>
<name>A0A812CIV3_ACAPH</name>
<protein>
    <submittedName>
        <fullName evidence="1">Uncharacterized protein</fullName>
    </submittedName>
</protein>
<dbReference type="OrthoDB" id="2735833at2759"/>
<keyword evidence="2" id="KW-1185">Reference proteome</keyword>
<gene>
    <name evidence="1" type="ORF">SPHA_37796</name>
</gene>
<reference evidence="1" key="1">
    <citation type="submission" date="2021-01" db="EMBL/GenBank/DDBJ databases">
        <authorList>
            <person name="Li R."/>
            <person name="Bekaert M."/>
        </authorList>
    </citation>
    <scope>NUCLEOTIDE SEQUENCE</scope>
    <source>
        <strain evidence="1">Farmed</strain>
    </source>
</reference>
<organism evidence="1 2">
    <name type="scientific">Acanthosepion pharaonis</name>
    <name type="common">Pharaoh cuttlefish</name>
    <name type="synonym">Sepia pharaonis</name>
    <dbReference type="NCBI Taxonomy" id="158019"/>
    <lineage>
        <taxon>Eukaryota</taxon>
        <taxon>Metazoa</taxon>
        <taxon>Spiralia</taxon>
        <taxon>Lophotrochozoa</taxon>
        <taxon>Mollusca</taxon>
        <taxon>Cephalopoda</taxon>
        <taxon>Coleoidea</taxon>
        <taxon>Decapodiformes</taxon>
        <taxon>Sepiida</taxon>
        <taxon>Sepiina</taxon>
        <taxon>Sepiidae</taxon>
        <taxon>Acanthosepion</taxon>
    </lineage>
</organism>
<accession>A0A812CIV3</accession>
<dbReference type="EMBL" id="CAHIKZ030001696">
    <property type="protein sequence ID" value="CAE1272722.1"/>
    <property type="molecule type" value="Genomic_DNA"/>
</dbReference>
<sequence>MERLKKVCEGKTRCCGTANTKLLGNSTCPENDSQKLRVTYECIRIDAESIFEKQKEDDKCHKIRFKVSSSFGEITSETVQKMDKNLILMIGDSLPRIKQISLETYDGIVEYMKDIPSLEIVSNSTKKRTGSYASSSDGLTDLISRTKSKYEAITWYNNFIKNKQIINDAHIDIEFLAEVMTETGVYVKSLESFFFDKVKEVIQEVDISILRFPDIENPYFLVYHIKIMAWRVSERLLMYEQTAGGLQGLFQSIKFKPNTKYLSSLEPDIIKSAKEEAEKIFD</sequence>
<evidence type="ECO:0000313" key="2">
    <source>
        <dbReference type="Proteomes" id="UP000597762"/>
    </source>
</evidence>